<proteinExistence type="predicted"/>
<sequence>MAYSNDEIVKGIDGIYSNENPNSNIKYVINESRFNASQLCKTKKGIKQMSDEWLLEDGGKRILEAVNGDRKLQKDIIRVLNKGQVEKVLSRVGKDGKVTTYRLNSNGEIIGFWP</sequence>
<evidence type="ECO:0000313" key="1">
    <source>
        <dbReference type="EMBL" id="PFH02339.1"/>
    </source>
</evidence>
<dbReference type="AlphaFoldDB" id="A0AB36TEJ5"/>
<protein>
    <submittedName>
        <fullName evidence="1">Uncharacterized protein</fullName>
    </submittedName>
</protein>
<comment type="caution">
    <text evidence="1">The sequence shown here is derived from an EMBL/GenBank/DDBJ whole genome shotgun (WGS) entry which is preliminary data.</text>
</comment>
<accession>A0AB36TEJ5</accession>
<dbReference type="EMBL" id="PDBW01000001">
    <property type="protein sequence ID" value="PFH02339.1"/>
    <property type="molecule type" value="Genomic_DNA"/>
</dbReference>
<organism evidence="1 2">
    <name type="scientific">Acetivibrio thermocellus AD2</name>
    <dbReference type="NCBI Taxonomy" id="1138384"/>
    <lineage>
        <taxon>Bacteria</taxon>
        <taxon>Bacillati</taxon>
        <taxon>Bacillota</taxon>
        <taxon>Clostridia</taxon>
        <taxon>Eubacteriales</taxon>
        <taxon>Oscillospiraceae</taxon>
        <taxon>Acetivibrio</taxon>
    </lineage>
</organism>
<dbReference type="RefSeq" id="WP_003518842.1">
    <property type="nucleotide sequence ID" value="NZ_CP013828.1"/>
</dbReference>
<dbReference type="Proteomes" id="UP000223596">
    <property type="component" value="Unassembled WGS sequence"/>
</dbReference>
<name>A0AB36TEJ5_ACETH</name>
<reference evidence="1 2" key="1">
    <citation type="submission" date="2017-09" db="EMBL/GenBank/DDBJ databases">
        <title>Evaluation of Pacific Biosciences Sequencing Technology to Finishing C. thermocellum Genome Sequences.</title>
        <authorList>
            <person name="Brown S."/>
        </authorList>
    </citation>
    <scope>NUCLEOTIDE SEQUENCE [LARGE SCALE GENOMIC DNA]</scope>
    <source>
        <strain evidence="1 2">AD2</strain>
    </source>
</reference>
<dbReference type="GeneID" id="35805751"/>
<gene>
    <name evidence="1" type="ORF">M972_111109</name>
</gene>
<evidence type="ECO:0000313" key="2">
    <source>
        <dbReference type="Proteomes" id="UP000223596"/>
    </source>
</evidence>